<dbReference type="Proteomes" id="UP001412067">
    <property type="component" value="Unassembled WGS sequence"/>
</dbReference>
<gene>
    <name evidence="1" type="ORF">KSP40_PGU014289</name>
</gene>
<evidence type="ECO:0000313" key="1">
    <source>
        <dbReference type="EMBL" id="KAK8968628.1"/>
    </source>
</evidence>
<accession>A0ABR2MXI3</accession>
<protein>
    <submittedName>
        <fullName evidence="1">Uncharacterized protein</fullName>
    </submittedName>
</protein>
<sequence length="97" mass="10974">MMLCRDSVEKQRNREKLGHDCSVRFRLCLVGHMAAGNPENVAFIWDRRGTGSGCDFGCSAKRGRDQPLLPPLLCICISNVRWSLLLYRTPPARQTEP</sequence>
<keyword evidence="2" id="KW-1185">Reference proteome</keyword>
<name>A0ABR2MXI3_9ASPA</name>
<reference evidence="1 2" key="1">
    <citation type="journal article" date="2022" name="Nat. Plants">
        <title>Genomes of leafy and leafless Platanthera orchids illuminate the evolution of mycoheterotrophy.</title>
        <authorList>
            <person name="Li M.H."/>
            <person name="Liu K.W."/>
            <person name="Li Z."/>
            <person name="Lu H.C."/>
            <person name="Ye Q.L."/>
            <person name="Zhang D."/>
            <person name="Wang J.Y."/>
            <person name="Li Y.F."/>
            <person name="Zhong Z.M."/>
            <person name="Liu X."/>
            <person name="Yu X."/>
            <person name="Liu D.K."/>
            <person name="Tu X.D."/>
            <person name="Liu B."/>
            <person name="Hao Y."/>
            <person name="Liao X.Y."/>
            <person name="Jiang Y.T."/>
            <person name="Sun W.H."/>
            <person name="Chen J."/>
            <person name="Chen Y.Q."/>
            <person name="Ai Y."/>
            <person name="Zhai J.W."/>
            <person name="Wu S.S."/>
            <person name="Zhou Z."/>
            <person name="Hsiao Y.Y."/>
            <person name="Wu W.L."/>
            <person name="Chen Y.Y."/>
            <person name="Lin Y.F."/>
            <person name="Hsu J.L."/>
            <person name="Li C.Y."/>
            <person name="Wang Z.W."/>
            <person name="Zhao X."/>
            <person name="Zhong W.Y."/>
            <person name="Ma X.K."/>
            <person name="Ma L."/>
            <person name="Huang J."/>
            <person name="Chen G.Z."/>
            <person name="Huang M.Z."/>
            <person name="Huang L."/>
            <person name="Peng D.H."/>
            <person name="Luo Y.B."/>
            <person name="Zou S.Q."/>
            <person name="Chen S.P."/>
            <person name="Lan S."/>
            <person name="Tsai W.C."/>
            <person name="Van de Peer Y."/>
            <person name="Liu Z.J."/>
        </authorList>
    </citation>
    <scope>NUCLEOTIDE SEQUENCE [LARGE SCALE GENOMIC DNA]</scope>
    <source>
        <strain evidence="1">Lor288</strain>
    </source>
</reference>
<dbReference type="EMBL" id="JBBWWR010000004">
    <property type="protein sequence ID" value="KAK8968628.1"/>
    <property type="molecule type" value="Genomic_DNA"/>
</dbReference>
<comment type="caution">
    <text evidence="1">The sequence shown here is derived from an EMBL/GenBank/DDBJ whole genome shotgun (WGS) entry which is preliminary data.</text>
</comment>
<proteinExistence type="predicted"/>
<organism evidence="1 2">
    <name type="scientific">Platanthera guangdongensis</name>
    <dbReference type="NCBI Taxonomy" id="2320717"/>
    <lineage>
        <taxon>Eukaryota</taxon>
        <taxon>Viridiplantae</taxon>
        <taxon>Streptophyta</taxon>
        <taxon>Embryophyta</taxon>
        <taxon>Tracheophyta</taxon>
        <taxon>Spermatophyta</taxon>
        <taxon>Magnoliopsida</taxon>
        <taxon>Liliopsida</taxon>
        <taxon>Asparagales</taxon>
        <taxon>Orchidaceae</taxon>
        <taxon>Orchidoideae</taxon>
        <taxon>Orchideae</taxon>
        <taxon>Orchidinae</taxon>
        <taxon>Platanthera</taxon>
    </lineage>
</organism>
<evidence type="ECO:0000313" key="2">
    <source>
        <dbReference type="Proteomes" id="UP001412067"/>
    </source>
</evidence>